<dbReference type="InterPro" id="IPR037167">
    <property type="entry name" value="Peptidase_S11_C_sf"/>
</dbReference>
<feature type="active site" description="Acyl-ester intermediate" evidence="13">
    <location>
        <position position="62"/>
    </location>
</feature>
<dbReference type="InterPro" id="IPR015956">
    <property type="entry name" value="Peniciliin-bd_prot_C_sf"/>
</dbReference>
<evidence type="ECO:0000256" key="8">
    <source>
        <dbReference type="ARBA" id="ARBA00022801"/>
    </source>
</evidence>
<dbReference type="Pfam" id="PF00768">
    <property type="entry name" value="Peptidase_S11"/>
    <property type="match status" value="1"/>
</dbReference>
<evidence type="ECO:0000256" key="4">
    <source>
        <dbReference type="ARBA" id="ARBA00012448"/>
    </source>
</evidence>
<reference evidence="18 19" key="1">
    <citation type="submission" date="2016-10" db="EMBL/GenBank/DDBJ databases">
        <authorList>
            <person name="de Groot N.N."/>
        </authorList>
    </citation>
    <scope>NUCLEOTIDE SEQUENCE [LARGE SCALE GENOMIC DNA]</scope>
    <source>
        <strain evidence="18 19">S137</strain>
    </source>
</reference>
<dbReference type="InterPro" id="IPR012907">
    <property type="entry name" value="Peptidase_S11_C"/>
</dbReference>
<dbReference type="RefSeq" id="WP_081342587.1">
    <property type="nucleotide sequence ID" value="NZ_FNJQ01000041.1"/>
</dbReference>
<dbReference type="GO" id="GO:0006508">
    <property type="term" value="P:proteolysis"/>
    <property type="evidence" value="ECO:0007669"/>
    <property type="project" value="UniProtKB-KW"/>
</dbReference>
<feature type="active site" evidence="13">
    <location>
        <position position="117"/>
    </location>
</feature>
<dbReference type="PANTHER" id="PTHR21581">
    <property type="entry name" value="D-ALANYL-D-ALANINE CARBOXYPEPTIDASE"/>
    <property type="match status" value="1"/>
</dbReference>
<evidence type="ECO:0000256" key="3">
    <source>
        <dbReference type="ARBA" id="ARBA00007164"/>
    </source>
</evidence>
<feature type="active site" description="Proton acceptor" evidence="13">
    <location>
        <position position="65"/>
    </location>
</feature>
<evidence type="ECO:0000256" key="1">
    <source>
        <dbReference type="ARBA" id="ARBA00003217"/>
    </source>
</evidence>
<evidence type="ECO:0000256" key="14">
    <source>
        <dbReference type="PIRSR" id="PIRSR618044-2"/>
    </source>
</evidence>
<feature type="signal peptide" evidence="16">
    <location>
        <begin position="1"/>
        <end position="24"/>
    </location>
</feature>
<dbReference type="PRINTS" id="PR00725">
    <property type="entry name" value="DADACBPTASE1"/>
</dbReference>
<dbReference type="Pfam" id="PF07943">
    <property type="entry name" value="PBP5_C"/>
    <property type="match status" value="1"/>
</dbReference>
<protein>
    <recommendedName>
        <fullName evidence="4">serine-type D-Ala-D-Ala carboxypeptidase</fullName>
        <ecNumber evidence="4">3.4.16.4</ecNumber>
    </recommendedName>
</protein>
<dbReference type="EC" id="3.4.16.4" evidence="4"/>
<feature type="binding site" evidence="14">
    <location>
        <position position="225"/>
    </location>
    <ligand>
        <name>substrate</name>
    </ligand>
</feature>
<dbReference type="Gene3D" id="3.40.710.10">
    <property type="entry name" value="DD-peptidase/beta-lactamase superfamily"/>
    <property type="match status" value="1"/>
</dbReference>
<keyword evidence="7 16" id="KW-0732">Signal</keyword>
<dbReference type="GO" id="GO:0071555">
    <property type="term" value="P:cell wall organization"/>
    <property type="evidence" value="ECO:0007669"/>
    <property type="project" value="UniProtKB-KW"/>
</dbReference>
<comment type="catalytic activity">
    <reaction evidence="12">
        <text>Preferential cleavage: (Ac)2-L-Lys-D-Ala-|-D-Ala. Also transpeptidation of peptidyl-alanyl moieties that are N-acyl substituents of D-alanine.</text>
        <dbReference type="EC" id="3.4.16.4"/>
    </reaction>
</comment>
<evidence type="ECO:0000256" key="12">
    <source>
        <dbReference type="ARBA" id="ARBA00034000"/>
    </source>
</evidence>
<dbReference type="SUPFAM" id="SSF56601">
    <property type="entry name" value="beta-lactamase/transpeptidase-like"/>
    <property type="match status" value="1"/>
</dbReference>
<evidence type="ECO:0000256" key="15">
    <source>
        <dbReference type="RuleBase" id="RU004016"/>
    </source>
</evidence>
<comment type="pathway">
    <text evidence="2">Cell wall biogenesis; peptidoglycan biosynthesis.</text>
</comment>
<evidence type="ECO:0000256" key="10">
    <source>
        <dbReference type="ARBA" id="ARBA00022984"/>
    </source>
</evidence>
<evidence type="ECO:0000259" key="17">
    <source>
        <dbReference type="SMART" id="SM00936"/>
    </source>
</evidence>
<keyword evidence="5 18" id="KW-0121">Carboxypeptidase</keyword>
<sequence>MKVWQKIFSIFVGICMLAVQLPVAAGEGGEPDISAQAAIIIEATTGRVIWEKNADDRLYPASMTKMMTGILALEQMNLRSDITMSSAAAHTESSPLGVLPGERIRTDELLQGMLLESDNGAAVALAEAMAGNVQAFAGIMNGKAAELGMKDTHFVNPNGLTAEGHYSTARDMAKLARYAMQNKEFREIVAQPQRVIRWEAPKNKVFHAHNTNKLLGKYEGMTGIKTGWTQAAGGCLAAGAKRNGVELIVVLMKAPTLDDRFKDAAKLLDYGFEHVKMTKALSRERVSRKVWVTNGQQASANLYPAQDINFPLINGEDKSHYTLTYNVPKVVDAPLKAGTPVGQIVVRYNGQDVEHVDMLAENVNSGFSVGSFLVKIFSWVLKLV</sequence>
<feature type="chain" id="PRO_5039408797" description="serine-type D-Ala-D-Ala carboxypeptidase" evidence="16">
    <location>
        <begin position="25"/>
        <end position="384"/>
    </location>
</feature>
<dbReference type="Gene3D" id="2.60.410.10">
    <property type="entry name" value="D-Ala-D-Ala carboxypeptidase, C-terminal domain"/>
    <property type="match status" value="1"/>
</dbReference>
<keyword evidence="10" id="KW-0573">Peptidoglycan synthesis</keyword>
<evidence type="ECO:0000256" key="5">
    <source>
        <dbReference type="ARBA" id="ARBA00022645"/>
    </source>
</evidence>
<dbReference type="Proteomes" id="UP000182412">
    <property type="component" value="Unassembled WGS sequence"/>
</dbReference>
<evidence type="ECO:0000313" key="19">
    <source>
        <dbReference type="Proteomes" id="UP000182412"/>
    </source>
</evidence>
<evidence type="ECO:0000256" key="2">
    <source>
        <dbReference type="ARBA" id="ARBA00004752"/>
    </source>
</evidence>
<dbReference type="SUPFAM" id="SSF69189">
    <property type="entry name" value="Penicillin-binding protein associated domain"/>
    <property type="match status" value="1"/>
</dbReference>
<evidence type="ECO:0000256" key="13">
    <source>
        <dbReference type="PIRSR" id="PIRSR618044-1"/>
    </source>
</evidence>
<dbReference type="InterPro" id="IPR012338">
    <property type="entry name" value="Beta-lactam/transpept-like"/>
</dbReference>
<dbReference type="AlphaFoldDB" id="A0A1H0UZF3"/>
<evidence type="ECO:0000256" key="11">
    <source>
        <dbReference type="ARBA" id="ARBA00023316"/>
    </source>
</evidence>
<evidence type="ECO:0000256" key="9">
    <source>
        <dbReference type="ARBA" id="ARBA00022960"/>
    </source>
</evidence>
<dbReference type="InterPro" id="IPR001967">
    <property type="entry name" value="Peptidase_S11_N"/>
</dbReference>
<organism evidence="18 19">
    <name type="scientific">Selenomonas ruminantium</name>
    <dbReference type="NCBI Taxonomy" id="971"/>
    <lineage>
        <taxon>Bacteria</taxon>
        <taxon>Bacillati</taxon>
        <taxon>Bacillota</taxon>
        <taxon>Negativicutes</taxon>
        <taxon>Selenomonadales</taxon>
        <taxon>Selenomonadaceae</taxon>
        <taxon>Selenomonas</taxon>
    </lineage>
</organism>
<evidence type="ECO:0000256" key="16">
    <source>
        <dbReference type="SAM" id="SignalP"/>
    </source>
</evidence>
<dbReference type="PANTHER" id="PTHR21581:SF6">
    <property type="entry name" value="TRAFFICKING PROTEIN PARTICLE COMPLEX SUBUNIT 12"/>
    <property type="match status" value="1"/>
</dbReference>
<dbReference type="EMBL" id="FNJQ01000041">
    <property type="protein sequence ID" value="SDP71567.1"/>
    <property type="molecule type" value="Genomic_DNA"/>
</dbReference>
<dbReference type="SMART" id="SM00936">
    <property type="entry name" value="PBP5_C"/>
    <property type="match status" value="1"/>
</dbReference>
<evidence type="ECO:0000313" key="18">
    <source>
        <dbReference type="EMBL" id="SDP71567.1"/>
    </source>
</evidence>
<dbReference type="GO" id="GO:0008360">
    <property type="term" value="P:regulation of cell shape"/>
    <property type="evidence" value="ECO:0007669"/>
    <property type="project" value="UniProtKB-KW"/>
</dbReference>
<dbReference type="GO" id="GO:0009252">
    <property type="term" value="P:peptidoglycan biosynthetic process"/>
    <property type="evidence" value="ECO:0007669"/>
    <property type="project" value="UniProtKB-UniPathway"/>
</dbReference>
<comment type="similarity">
    <text evidence="3 15">Belongs to the peptidase S11 family.</text>
</comment>
<keyword evidence="11" id="KW-0961">Cell wall biogenesis/degradation</keyword>
<evidence type="ECO:0000256" key="6">
    <source>
        <dbReference type="ARBA" id="ARBA00022670"/>
    </source>
</evidence>
<accession>A0A1H0UZF3</accession>
<proteinExistence type="inferred from homology"/>
<dbReference type="InterPro" id="IPR018044">
    <property type="entry name" value="Peptidase_S11"/>
</dbReference>
<dbReference type="UniPathway" id="UPA00219"/>
<evidence type="ECO:0000256" key="7">
    <source>
        <dbReference type="ARBA" id="ARBA00022729"/>
    </source>
</evidence>
<dbReference type="OrthoDB" id="9791132at2"/>
<keyword evidence="9" id="KW-0133">Cell shape</keyword>
<keyword evidence="8" id="KW-0378">Hydrolase</keyword>
<keyword evidence="6" id="KW-0645">Protease</keyword>
<name>A0A1H0UZF3_SELRU</name>
<comment type="function">
    <text evidence="1">Removes C-terminal D-alanyl residues from sugar-peptide cell wall precursors.</text>
</comment>
<dbReference type="GO" id="GO:0009002">
    <property type="term" value="F:serine-type D-Ala-D-Ala carboxypeptidase activity"/>
    <property type="evidence" value="ECO:0007669"/>
    <property type="project" value="UniProtKB-EC"/>
</dbReference>
<gene>
    <name evidence="18" type="ORF">SAMN05216366_14110</name>
</gene>
<feature type="domain" description="Peptidase S11 D-Ala-D-Ala carboxypeptidase A C-terminal" evidence="17">
    <location>
        <begin position="272"/>
        <end position="365"/>
    </location>
</feature>